<gene>
    <name evidence="2" type="ORF">HNQ92_003915</name>
</gene>
<sequence>MKKVTLSALCLLMALGLATSPGSAAIPGQVPTHHWVVEVGPAEQPYTIVRIYSRQNQLVYEEEFPAVRLNIQKARVRRKLNRMVCWYAAADRQAAKVLSSARSKAIGELRVHLV</sequence>
<name>A0A840TS78_9BACT</name>
<keyword evidence="3" id="KW-1185">Reference proteome</keyword>
<dbReference type="Proteomes" id="UP000557307">
    <property type="component" value="Unassembled WGS sequence"/>
</dbReference>
<dbReference type="AlphaFoldDB" id="A0A840TS78"/>
<proteinExistence type="predicted"/>
<organism evidence="2 3">
    <name type="scientific">Rhabdobacter roseus</name>
    <dbReference type="NCBI Taxonomy" id="1655419"/>
    <lineage>
        <taxon>Bacteria</taxon>
        <taxon>Pseudomonadati</taxon>
        <taxon>Bacteroidota</taxon>
        <taxon>Cytophagia</taxon>
        <taxon>Cytophagales</taxon>
        <taxon>Cytophagaceae</taxon>
        <taxon>Rhabdobacter</taxon>
    </lineage>
</organism>
<dbReference type="RefSeq" id="WP_184176209.1">
    <property type="nucleotide sequence ID" value="NZ_JACHGF010000006.1"/>
</dbReference>
<feature type="chain" id="PRO_5032947195" evidence="1">
    <location>
        <begin position="25"/>
        <end position="114"/>
    </location>
</feature>
<feature type="signal peptide" evidence="1">
    <location>
        <begin position="1"/>
        <end position="24"/>
    </location>
</feature>
<keyword evidence="1" id="KW-0732">Signal</keyword>
<reference evidence="2 3" key="1">
    <citation type="submission" date="2020-08" db="EMBL/GenBank/DDBJ databases">
        <title>Genomic Encyclopedia of Type Strains, Phase IV (KMG-IV): sequencing the most valuable type-strain genomes for metagenomic binning, comparative biology and taxonomic classification.</title>
        <authorList>
            <person name="Goeker M."/>
        </authorList>
    </citation>
    <scope>NUCLEOTIDE SEQUENCE [LARGE SCALE GENOMIC DNA]</scope>
    <source>
        <strain evidence="2 3">DSM 105074</strain>
    </source>
</reference>
<accession>A0A840TS78</accession>
<protein>
    <submittedName>
        <fullName evidence="2">Uncharacterized protein</fullName>
    </submittedName>
</protein>
<evidence type="ECO:0000313" key="3">
    <source>
        <dbReference type="Proteomes" id="UP000557307"/>
    </source>
</evidence>
<comment type="caution">
    <text evidence="2">The sequence shown here is derived from an EMBL/GenBank/DDBJ whole genome shotgun (WGS) entry which is preliminary data.</text>
</comment>
<dbReference type="EMBL" id="JACHGF010000006">
    <property type="protein sequence ID" value="MBB5285755.1"/>
    <property type="molecule type" value="Genomic_DNA"/>
</dbReference>
<evidence type="ECO:0000313" key="2">
    <source>
        <dbReference type="EMBL" id="MBB5285755.1"/>
    </source>
</evidence>
<evidence type="ECO:0000256" key="1">
    <source>
        <dbReference type="SAM" id="SignalP"/>
    </source>
</evidence>